<dbReference type="RefSeq" id="WP_163674620.1">
    <property type="nucleotide sequence ID" value="NZ_JAAIYP010000008.1"/>
</dbReference>
<dbReference type="AlphaFoldDB" id="A0A7C9US23"/>
<dbReference type="Proteomes" id="UP000480684">
    <property type="component" value="Unassembled WGS sequence"/>
</dbReference>
<reference evidence="3 4" key="1">
    <citation type="submission" date="2020-02" db="EMBL/GenBank/DDBJ databases">
        <authorList>
            <person name="Dziuba M."/>
            <person name="Kuznetsov B."/>
            <person name="Mardanov A."/>
            <person name="Ravin N."/>
            <person name="Grouzdev D."/>
        </authorList>
    </citation>
    <scope>NUCLEOTIDE SEQUENCE [LARGE SCALE GENOMIC DNA]</scope>
    <source>
        <strain evidence="3 4">SpK</strain>
    </source>
</reference>
<dbReference type="EMBL" id="JAAIYP010000008">
    <property type="protein sequence ID" value="NFV79008.1"/>
    <property type="molecule type" value="Genomic_DNA"/>
</dbReference>
<evidence type="ECO:0000259" key="1">
    <source>
        <dbReference type="Pfam" id="PF13280"/>
    </source>
</evidence>
<proteinExistence type="predicted"/>
<evidence type="ECO:0000313" key="4">
    <source>
        <dbReference type="Proteomes" id="UP000480684"/>
    </source>
</evidence>
<gene>
    <name evidence="3" type="ORF">G4223_02620</name>
</gene>
<organism evidence="3 4">
    <name type="scientific">Magnetospirillum aberrantis SpK</name>
    <dbReference type="NCBI Taxonomy" id="908842"/>
    <lineage>
        <taxon>Bacteria</taxon>
        <taxon>Pseudomonadati</taxon>
        <taxon>Pseudomonadota</taxon>
        <taxon>Alphaproteobacteria</taxon>
        <taxon>Rhodospirillales</taxon>
        <taxon>Rhodospirillaceae</taxon>
        <taxon>Magnetospirillum</taxon>
    </lineage>
</organism>
<keyword evidence="4" id="KW-1185">Reference proteome</keyword>
<evidence type="ECO:0000313" key="3">
    <source>
        <dbReference type="EMBL" id="NFV79008.1"/>
    </source>
</evidence>
<feature type="domain" description="WYL" evidence="1">
    <location>
        <begin position="152"/>
        <end position="225"/>
    </location>
</feature>
<feature type="domain" description="WCX" evidence="2">
    <location>
        <begin position="249"/>
        <end position="309"/>
    </location>
</feature>
<evidence type="ECO:0000259" key="2">
    <source>
        <dbReference type="Pfam" id="PF25583"/>
    </source>
</evidence>
<dbReference type="PANTHER" id="PTHR34580:SF1">
    <property type="entry name" value="PROTEIN PAFC"/>
    <property type="match status" value="1"/>
</dbReference>
<name>A0A7C9US23_9PROT</name>
<accession>A0A7C9US23</accession>
<dbReference type="PROSITE" id="PS52050">
    <property type="entry name" value="WYL"/>
    <property type="match status" value="1"/>
</dbReference>
<dbReference type="InterPro" id="IPR026881">
    <property type="entry name" value="WYL_dom"/>
</dbReference>
<sequence>MPRKHDVDALPRDKLLVLYQRLTLDCRKHFQADLAKELNCSPQTVSRLVDVIENHLGKDTYIDRGIEGRKRYYLLRTVSENKALGFAFEELSYLSTCRDLAAPFLTESVLARIDKSLHALALHLGETFPGLPEPTISFHSKGFIDYVPHLATISTLRIAITKRQVCRVTYTAVGRHSPTEYRYAPGHIVAMNGTLYVQGYRLGAGSLLQERPTTFSLHRIADVEPTGEFFRFDAADIGARRFGLTWHEPRKVQIHIAVTAADYVRDRVWSDDQRIDELGDGSVVLTVTTTSEKEISAWVKSFGDSARILNTSAEPGGET</sequence>
<comment type="caution">
    <text evidence="3">The sequence shown here is derived from an EMBL/GenBank/DDBJ whole genome shotgun (WGS) entry which is preliminary data.</text>
</comment>
<dbReference type="InterPro" id="IPR051534">
    <property type="entry name" value="CBASS_pafABC_assoc_protein"/>
</dbReference>
<protein>
    <submittedName>
        <fullName evidence="3">WYL domain-containing protein</fullName>
    </submittedName>
</protein>
<dbReference type="PANTHER" id="PTHR34580">
    <property type="match status" value="1"/>
</dbReference>
<dbReference type="InterPro" id="IPR057727">
    <property type="entry name" value="WCX_dom"/>
</dbReference>
<dbReference type="Pfam" id="PF13280">
    <property type="entry name" value="WYL"/>
    <property type="match status" value="1"/>
</dbReference>
<dbReference type="Pfam" id="PF25583">
    <property type="entry name" value="WCX"/>
    <property type="match status" value="1"/>
</dbReference>